<dbReference type="AlphaFoldDB" id="A0AAV2QKV2"/>
<evidence type="ECO:0000256" key="11">
    <source>
        <dbReference type="ARBA" id="ARBA00054775"/>
    </source>
</evidence>
<keyword evidence="4" id="KW-0812">Transmembrane</keyword>
<comment type="subcellular location">
    <subcellularLocation>
        <location evidence="1">Endoplasmic reticulum membrane</location>
    </subcellularLocation>
</comment>
<evidence type="ECO:0000256" key="4">
    <source>
        <dbReference type="ARBA" id="ARBA00022692"/>
    </source>
</evidence>
<evidence type="ECO:0000256" key="8">
    <source>
        <dbReference type="ARBA" id="ARBA00022840"/>
    </source>
</evidence>
<dbReference type="InterPro" id="IPR000608">
    <property type="entry name" value="UBC"/>
</dbReference>
<name>A0AAV2QKV2_MEGNR</name>
<evidence type="ECO:0000256" key="5">
    <source>
        <dbReference type="ARBA" id="ARBA00022741"/>
    </source>
</evidence>
<dbReference type="EC" id="2.3.2.23" evidence="2"/>
<evidence type="ECO:0000313" key="15">
    <source>
        <dbReference type="Proteomes" id="UP001497623"/>
    </source>
</evidence>
<dbReference type="PROSITE" id="PS50127">
    <property type="entry name" value="UBC_2"/>
    <property type="match status" value="1"/>
</dbReference>
<reference evidence="14 15" key="1">
    <citation type="submission" date="2024-05" db="EMBL/GenBank/DDBJ databases">
        <authorList>
            <person name="Wallberg A."/>
        </authorList>
    </citation>
    <scope>NUCLEOTIDE SEQUENCE [LARGE SCALE GENOMIC DNA]</scope>
</reference>
<evidence type="ECO:0000313" key="14">
    <source>
        <dbReference type="EMBL" id="CAL4086118.1"/>
    </source>
</evidence>
<keyword evidence="9" id="KW-1133">Transmembrane helix</keyword>
<evidence type="ECO:0000256" key="6">
    <source>
        <dbReference type="ARBA" id="ARBA00022786"/>
    </source>
</evidence>
<keyword evidence="7" id="KW-0256">Endoplasmic reticulum</keyword>
<keyword evidence="15" id="KW-1185">Reference proteome</keyword>
<evidence type="ECO:0000259" key="13">
    <source>
        <dbReference type="PROSITE" id="PS50127"/>
    </source>
</evidence>
<evidence type="ECO:0000256" key="10">
    <source>
        <dbReference type="ARBA" id="ARBA00023136"/>
    </source>
</evidence>
<keyword evidence="3" id="KW-0808">Transferase</keyword>
<dbReference type="InterPro" id="IPR016135">
    <property type="entry name" value="UBQ-conjugating_enzyme/RWD"/>
</dbReference>
<evidence type="ECO:0000256" key="12">
    <source>
        <dbReference type="ARBA" id="ARBA00073320"/>
    </source>
</evidence>
<keyword evidence="5" id="KW-0547">Nucleotide-binding</keyword>
<evidence type="ECO:0000256" key="3">
    <source>
        <dbReference type="ARBA" id="ARBA00022679"/>
    </source>
</evidence>
<accession>A0AAV2QKV2</accession>
<dbReference type="SUPFAM" id="SSF54495">
    <property type="entry name" value="UBC-like"/>
    <property type="match status" value="1"/>
</dbReference>
<evidence type="ECO:0000256" key="7">
    <source>
        <dbReference type="ARBA" id="ARBA00022824"/>
    </source>
</evidence>
<evidence type="ECO:0000256" key="2">
    <source>
        <dbReference type="ARBA" id="ARBA00012486"/>
    </source>
</evidence>
<dbReference type="Proteomes" id="UP001497623">
    <property type="component" value="Unassembled WGS sequence"/>
</dbReference>
<dbReference type="Gene3D" id="3.10.110.10">
    <property type="entry name" value="Ubiquitin Conjugating Enzyme"/>
    <property type="match status" value="1"/>
</dbReference>
<dbReference type="SMART" id="SM00212">
    <property type="entry name" value="UBCc"/>
    <property type="match status" value="1"/>
</dbReference>
<keyword evidence="6" id="KW-0833">Ubl conjugation pathway</keyword>
<dbReference type="GO" id="GO:0005789">
    <property type="term" value="C:endoplasmic reticulum membrane"/>
    <property type="evidence" value="ECO:0007669"/>
    <property type="project" value="UniProtKB-SubCell"/>
</dbReference>
<dbReference type="FunFam" id="3.10.110.10:FF:000023">
    <property type="entry name" value="Ubiquitin-conjugating enzyme E2 J2"/>
    <property type="match status" value="1"/>
</dbReference>
<dbReference type="GO" id="GO:0005524">
    <property type="term" value="F:ATP binding"/>
    <property type="evidence" value="ECO:0007669"/>
    <property type="project" value="UniProtKB-KW"/>
</dbReference>
<feature type="domain" description="UBC core" evidence="13">
    <location>
        <begin position="6"/>
        <end position="164"/>
    </location>
</feature>
<dbReference type="GO" id="GO:0061631">
    <property type="term" value="F:ubiquitin conjugating enzyme activity"/>
    <property type="evidence" value="ECO:0007669"/>
    <property type="project" value="UniProtKB-EC"/>
</dbReference>
<feature type="non-terminal residue" evidence="14">
    <location>
        <position position="168"/>
    </location>
</feature>
<protein>
    <recommendedName>
        <fullName evidence="12">Ubiquitin-conjugating enzyme E2 J2</fullName>
        <ecNumber evidence="2">2.3.2.23</ecNumber>
    </recommendedName>
</protein>
<dbReference type="EMBL" id="CAXKWB010007216">
    <property type="protein sequence ID" value="CAL4086118.1"/>
    <property type="molecule type" value="Genomic_DNA"/>
</dbReference>
<proteinExistence type="predicted"/>
<dbReference type="InterPro" id="IPR050113">
    <property type="entry name" value="Ub_conjugating_enzyme"/>
</dbReference>
<dbReference type="Pfam" id="PF00179">
    <property type="entry name" value="UQ_con"/>
    <property type="match status" value="1"/>
</dbReference>
<dbReference type="CDD" id="cd23799">
    <property type="entry name" value="UBCc_UBE2J"/>
    <property type="match status" value="1"/>
</dbReference>
<sequence>MARNFGATSRLKKDYKTLKREPVPYVVTEPLEDNILEWHYVVQGPEDSPYHGGYYHGKLVFPDNFPFKPPEIQMFTPSGRFETNTAICLSMSSFHPESWNPSWTVGTILTGLLSFMMEDAAGAVGTVQSSEEEKKRMARQSLNYNLNNTQFVELFPETVSKIRQILSN</sequence>
<keyword evidence="10" id="KW-0472">Membrane</keyword>
<dbReference type="PANTHER" id="PTHR24067">
    <property type="entry name" value="UBIQUITIN-CONJUGATING ENZYME E2"/>
    <property type="match status" value="1"/>
</dbReference>
<organism evidence="14 15">
    <name type="scientific">Meganyctiphanes norvegica</name>
    <name type="common">Northern krill</name>
    <name type="synonym">Thysanopoda norvegica</name>
    <dbReference type="NCBI Taxonomy" id="48144"/>
    <lineage>
        <taxon>Eukaryota</taxon>
        <taxon>Metazoa</taxon>
        <taxon>Ecdysozoa</taxon>
        <taxon>Arthropoda</taxon>
        <taxon>Crustacea</taxon>
        <taxon>Multicrustacea</taxon>
        <taxon>Malacostraca</taxon>
        <taxon>Eumalacostraca</taxon>
        <taxon>Eucarida</taxon>
        <taxon>Euphausiacea</taxon>
        <taxon>Euphausiidae</taxon>
        <taxon>Meganyctiphanes</taxon>
    </lineage>
</organism>
<gene>
    <name evidence="14" type="ORF">MNOR_LOCUS12918</name>
</gene>
<evidence type="ECO:0000256" key="9">
    <source>
        <dbReference type="ARBA" id="ARBA00022989"/>
    </source>
</evidence>
<keyword evidence="8" id="KW-0067">ATP-binding</keyword>
<comment type="function">
    <text evidence="11">Catalyzes the covalent attachment of ubiquitin to other proteins. Seems to function in the selective degradation of misfolded membrane proteins from the endoplasmic reticulum (ERAD). In cooperation with the GATOR2 complex, catalyzes 'Lys-6'-linked ubiquitination of NPRL2.</text>
</comment>
<evidence type="ECO:0000256" key="1">
    <source>
        <dbReference type="ARBA" id="ARBA00004586"/>
    </source>
</evidence>
<comment type="caution">
    <text evidence="14">The sequence shown here is derived from an EMBL/GenBank/DDBJ whole genome shotgun (WGS) entry which is preliminary data.</text>
</comment>